<reference evidence="1" key="2">
    <citation type="submission" date="2023-05" db="EMBL/GenBank/DDBJ databases">
        <authorList>
            <person name="Schelkunov M.I."/>
        </authorList>
    </citation>
    <scope>NUCLEOTIDE SEQUENCE</scope>
    <source>
        <strain evidence="1">Hsosn_3</strain>
        <tissue evidence="1">Leaf</tissue>
    </source>
</reference>
<keyword evidence="2" id="KW-1185">Reference proteome</keyword>
<sequence length="159" mass="18219">MCLWREKKFSWGLLEEFSDAWQKELHTGTVFGKLFMSDTDQEKFVTLLFCVPELPLLDASHASSSQFLFPFLDELGSSITINNCQIRRKAATGVNFLERRAKPNTTIFSNTYNYKNLEDDSLGPEGDLRVYLEGLALAENVQEYVKNHPFGQRPIITQC</sequence>
<accession>A0AAD8N8I8</accession>
<dbReference type="AlphaFoldDB" id="A0AAD8N8I8"/>
<evidence type="ECO:0000313" key="1">
    <source>
        <dbReference type="EMBL" id="KAK1400639.1"/>
    </source>
</evidence>
<organism evidence="1 2">
    <name type="scientific">Heracleum sosnowskyi</name>
    <dbReference type="NCBI Taxonomy" id="360622"/>
    <lineage>
        <taxon>Eukaryota</taxon>
        <taxon>Viridiplantae</taxon>
        <taxon>Streptophyta</taxon>
        <taxon>Embryophyta</taxon>
        <taxon>Tracheophyta</taxon>
        <taxon>Spermatophyta</taxon>
        <taxon>Magnoliopsida</taxon>
        <taxon>eudicotyledons</taxon>
        <taxon>Gunneridae</taxon>
        <taxon>Pentapetalae</taxon>
        <taxon>asterids</taxon>
        <taxon>campanulids</taxon>
        <taxon>Apiales</taxon>
        <taxon>Apiaceae</taxon>
        <taxon>Apioideae</taxon>
        <taxon>apioid superclade</taxon>
        <taxon>Tordylieae</taxon>
        <taxon>Tordyliinae</taxon>
        <taxon>Heracleum</taxon>
    </lineage>
</organism>
<dbReference type="Proteomes" id="UP001237642">
    <property type="component" value="Unassembled WGS sequence"/>
</dbReference>
<comment type="caution">
    <text evidence="1">The sequence shown here is derived from an EMBL/GenBank/DDBJ whole genome shotgun (WGS) entry which is preliminary data.</text>
</comment>
<gene>
    <name evidence="1" type="ORF">POM88_000244</name>
</gene>
<name>A0AAD8N8I8_9APIA</name>
<dbReference type="EMBL" id="JAUIZM010000001">
    <property type="protein sequence ID" value="KAK1400639.1"/>
    <property type="molecule type" value="Genomic_DNA"/>
</dbReference>
<reference evidence="1" key="1">
    <citation type="submission" date="2023-02" db="EMBL/GenBank/DDBJ databases">
        <title>Genome of toxic invasive species Heracleum sosnowskyi carries increased number of genes despite the absence of recent whole-genome duplications.</title>
        <authorList>
            <person name="Schelkunov M."/>
            <person name="Shtratnikova V."/>
            <person name="Makarenko M."/>
            <person name="Klepikova A."/>
            <person name="Omelchenko D."/>
            <person name="Novikova G."/>
            <person name="Obukhova E."/>
            <person name="Bogdanov V."/>
            <person name="Penin A."/>
            <person name="Logacheva M."/>
        </authorList>
    </citation>
    <scope>NUCLEOTIDE SEQUENCE</scope>
    <source>
        <strain evidence="1">Hsosn_3</strain>
        <tissue evidence="1">Leaf</tissue>
    </source>
</reference>
<evidence type="ECO:0000313" key="2">
    <source>
        <dbReference type="Proteomes" id="UP001237642"/>
    </source>
</evidence>
<proteinExistence type="predicted"/>
<protein>
    <submittedName>
        <fullName evidence="1">Uncharacterized protein</fullName>
    </submittedName>
</protein>